<comment type="caution">
    <text evidence="1">The sequence shown here is derived from an EMBL/GenBank/DDBJ whole genome shotgun (WGS) entry which is preliminary data.</text>
</comment>
<dbReference type="Proteomes" id="UP000624244">
    <property type="component" value="Unassembled WGS sequence"/>
</dbReference>
<name>A0A8H5ZPA7_COCSA</name>
<evidence type="ECO:0000313" key="2">
    <source>
        <dbReference type="Proteomes" id="UP000624244"/>
    </source>
</evidence>
<protein>
    <submittedName>
        <fullName evidence="1">Uncharacterized protein</fullName>
    </submittedName>
</protein>
<dbReference type="AlphaFoldDB" id="A0A8H5ZPA7"/>
<organism evidence="1 2">
    <name type="scientific">Cochliobolus sativus</name>
    <name type="common">Common root rot and spot blotch fungus</name>
    <name type="synonym">Bipolaris sorokiniana</name>
    <dbReference type="NCBI Taxonomy" id="45130"/>
    <lineage>
        <taxon>Eukaryota</taxon>
        <taxon>Fungi</taxon>
        <taxon>Dikarya</taxon>
        <taxon>Ascomycota</taxon>
        <taxon>Pezizomycotina</taxon>
        <taxon>Dothideomycetes</taxon>
        <taxon>Pleosporomycetidae</taxon>
        <taxon>Pleosporales</taxon>
        <taxon>Pleosporineae</taxon>
        <taxon>Pleosporaceae</taxon>
        <taxon>Bipolaris</taxon>
    </lineage>
</organism>
<sequence>MVYLTFTFTSRPFTKDVIGLGTLIPDKRHPNRDSIRNEEVAEDDYSTTPERNFDAYLNTSSDLKFRAILGKIFTFKLYIKLLEMRSYTSYIIRETYFEISYRTLTDAKLVESSQSRGSEANIQMSVAALAGMGAPGGGASDVGVTAAHEGRQERGEHVICEGERVYAVCCRKVKLELIDGFVDDACLASKDVWVSYYPARAVKEGVSLTQVVIDDKEDVENSSEVKEVLKSCEGDIFETLHSDGGEKED</sequence>
<accession>A0A8H5ZPA7</accession>
<dbReference type="EMBL" id="WNKQ01000004">
    <property type="protein sequence ID" value="KAF5851705.1"/>
    <property type="molecule type" value="Genomic_DNA"/>
</dbReference>
<reference evidence="1" key="1">
    <citation type="submission" date="2019-11" db="EMBL/GenBank/DDBJ databases">
        <title>Bipolaris sorokiniana Genome sequencing.</title>
        <authorList>
            <person name="Wang H."/>
        </authorList>
    </citation>
    <scope>NUCLEOTIDE SEQUENCE</scope>
</reference>
<gene>
    <name evidence="1" type="ORF">GGP41_000408</name>
</gene>
<evidence type="ECO:0000313" key="1">
    <source>
        <dbReference type="EMBL" id="KAF5851705.1"/>
    </source>
</evidence>
<proteinExistence type="predicted"/>